<evidence type="ECO:0008006" key="3">
    <source>
        <dbReference type="Google" id="ProtNLM"/>
    </source>
</evidence>
<dbReference type="Proteomes" id="UP000273643">
    <property type="component" value="Unassembled WGS sequence"/>
</dbReference>
<dbReference type="InterPro" id="IPR041916">
    <property type="entry name" value="Anti_sigma_zinc_sf"/>
</dbReference>
<keyword evidence="2" id="KW-1185">Reference proteome</keyword>
<sequence length="243" mass="26523">MNINDETLSAFLDGELPPAEMEQVRARLAEDPALADRLAELSAVDKLVSERAHAIDERPLPSGIQQMLAEDDAKPESAQVIAFPLWRRARQALNAQTGIAAAIALAFGFGLAEITDNIGNPQVDAFLSVAERLETLPSGTTETLPDGREITPRLTFVNRDGQHCRQYRVTGAGERSENIACRAQQTEAGWEELASIRQRATEPGSYQTASGGSLLDSALDQMMAGGIIEPEQEKQLIERDWQQ</sequence>
<dbReference type="AlphaFoldDB" id="A0A3N1NUH1"/>
<dbReference type="OrthoDB" id="5588054at2"/>
<protein>
    <recommendedName>
        <fullName evidence="3">Anti-sigma factor RsiW</fullName>
    </recommendedName>
</protein>
<evidence type="ECO:0000313" key="2">
    <source>
        <dbReference type="Proteomes" id="UP000273643"/>
    </source>
</evidence>
<dbReference type="EMBL" id="RJUK01000001">
    <property type="protein sequence ID" value="ROQ19803.1"/>
    <property type="molecule type" value="Genomic_DNA"/>
</dbReference>
<reference evidence="1 2" key="1">
    <citation type="submission" date="2018-11" db="EMBL/GenBank/DDBJ databases">
        <title>Genomic Encyclopedia of Type Strains, Phase IV (KMG-IV): sequencing the most valuable type-strain genomes for metagenomic binning, comparative biology and taxonomic classification.</title>
        <authorList>
            <person name="Goeker M."/>
        </authorList>
    </citation>
    <scope>NUCLEOTIDE SEQUENCE [LARGE SCALE GENOMIC DNA]</scope>
    <source>
        <strain evidence="1 2">DSM 16974</strain>
    </source>
</reference>
<organism evidence="1 2">
    <name type="scientific">Marinimicrobium koreense</name>
    <dbReference type="NCBI Taxonomy" id="306545"/>
    <lineage>
        <taxon>Bacteria</taxon>
        <taxon>Pseudomonadati</taxon>
        <taxon>Pseudomonadota</taxon>
        <taxon>Gammaproteobacteria</taxon>
        <taxon>Cellvibrionales</taxon>
        <taxon>Cellvibrionaceae</taxon>
        <taxon>Marinimicrobium</taxon>
    </lineage>
</organism>
<proteinExistence type="predicted"/>
<gene>
    <name evidence="1" type="ORF">EDC38_0391</name>
</gene>
<comment type="caution">
    <text evidence="1">The sequence shown here is derived from an EMBL/GenBank/DDBJ whole genome shotgun (WGS) entry which is preliminary data.</text>
</comment>
<name>A0A3N1NUH1_9GAMM</name>
<dbReference type="Gene3D" id="1.10.10.1320">
    <property type="entry name" value="Anti-sigma factor, zinc-finger domain"/>
    <property type="match status" value="1"/>
</dbReference>
<accession>A0A3N1NUH1</accession>
<dbReference type="RefSeq" id="WP_123637102.1">
    <property type="nucleotide sequence ID" value="NZ_RJUK01000001.1"/>
</dbReference>
<evidence type="ECO:0000313" key="1">
    <source>
        <dbReference type="EMBL" id="ROQ19803.1"/>
    </source>
</evidence>